<dbReference type="Proteomes" id="UP000274504">
    <property type="component" value="Unassembled WGS sequence"/>
</dbReference>
<reference evidence="1 2" key="2">
    <citation type="submission" date="2018-11" db="EMBL/GenBank/DDBJ databases">
        <authorList>
            <consortium name="Pathogen Informatics"/>
        </authorList>
    </citation>
    <scope>NUCLEOTIDE SEQUENCE [LARGE SCALE GENOMIC DNA]</scope>
</reference>
<evidence type="ECO:0000313" key="2">
    <source>
        <dbReference type="Proteomes" id="UP000274504"/>
    </source>
</evidence>
<sequence length="272" mass="31146">MFPDVDTIKEAFFSAVSTEAQNLFLRLEDVDDDEYSSSPSRTNSLELLEMLSASNNLLFNIKYHSLEQRELDDYNLKIAELQKKIKEVHPQVVEKYRNFVCGDTNLPVCHENFRKHLDSKVNHLTELMVKNREFLEKIKEQKSFERDQFDTRQKEVQDSAINEECNINAAIEDWTSTRLGILTLSDSSHVVLDASESTLLIGKEKKFAESCDRIRGQIKQPLSKASSFGFNSLHPLRGSMEDMEVAKIAVKAMTPSVLTSHLIWKQVKDADS</sequence>
<protein>
    <submittedName>
        <fullName evidence="1 3">Uncharacterized protein</fullName>
    </submittedName>
</protein>
<dbReference type="AlphaFoldDB" id="A0A0R3S7V6"/>
<gene>
    <name evidence="1" type="ORF">HDID_LOCUS165</name>
</gene>
<dbReference type="OrthoDB" id="6240502at2759"/>
<evidence type="ECO:0000313" key="3">
    <source>
        <dbReference type="WBParaSite" id="HDID_0000016401-mRNA-1"/>
    </source>
</evidence>
<accession>A0A0R3S7V6</accession>
<proteinExistence type="predicted"/>
<dbReference type="EMBL" id="UYSG01000016">
    <property type="protein sequence ID" value="VDL11783.1"/>
    <property type="molecule type" value="Genomic_DNA"/>
</dbReference>
<dbReference type="WBParaSite" id="HDID_0000016401-mRNA-1">
    <property type="protein sequence ID" value="HDID_0000016401-mRNA-1"/>
    <property type="gene ID" value="HDID_0000016401"/>
</dbReference>
<name>A0A0R3S7V6_HYMDI</name>
<evidence type="ECO:0000313" key="1">
    <source>
        <dbReference type="EMBL" id="VDL11783.1"/>
    </source>
</evidence>
<reference evidence="3" key="1">
    <citation type="submission" date="2017-02" db="UniProtKB">
        <authorList>
            <consortium name="WormBaseParasite"/>
        </authorList>
    </citation>
    <scope>IDENTIFICATION</scope>
</reference>
<organism evidence="3">
    <name type="scientific">Hymenolepis diminuta</name>
    <name type="common">Rat tapeworm</name>
    <dbReference type="NCBI Taxonomy" id="6216"/>
    <lineage>
        <taxon>Eukaryota</taxon>
        <taxon>Metazoa</taxon>
        <taxon>Spiralia</taxon>
        <taxon>Lophotrochozoa</taxon>
        <taxon>Platyhelminthes</taxon>
        <taxon>Cestoda</taxon>
        <taxon>Eucestoda</taxon>
        <taxon>Cyclophyllidea</taxon>
        <taxon>Hymenolepididae</taxon>
        <taxon>Hymenolepis</taxon>
    </lineage>
</organism>